<evidence type="ECO:0000313" key="13">
    <source>
        <dbReference type="Proteomes" id="UP000625283"/>
    </source>
</evidence>
<feature type="domain" description="TonB-dependent receptor-like beta-barrel" evidence="10">
    <location>
        <begin position="595"/>
        <end position="995"/>
    </location>
</feature>
<accession>A0ABS1R0J4</accession>
<evidence type="ECO:0000256" key="9">
    <source>
        <dbReference type="RuleBase" id="RU003357"/>
    </source>
</evidence>
<keyword evidence="4 8" id="KW-0812">Transmembrane</keyword>
<evidence type="ECO:0000256" key="1">
    <source>
        <dbReference type="ARBA" id="ARBA00004571"/>
    </source>
</evidence>
<dbReference type="InterPro" id="IPR023997">
    <property type="entry name" value="TonB-dep_OMP_SusC/RagA_CS"/>
</dbReference>
<evidence type="ECO:0000256" key="7">
    <source>
        <dbReference type="ARBA" id="ARBA00023237"/>
    </source>
</evidence>
<dbReference type="Pfam" id="PF07715">
    <property type="entry name" value="Plug"/>
    <property type="match status" value="1"/>
</dbReference>
<dbReference type="InterPro" id="IPR036942">
    <property type="entry name" value="Beta-barrel_TonB_sf"/>
</dbReference>
<keyword evidence="6 8" id="KW-0472">Membrane</keyword>
<comment type="similarity">
    <text evidence="8 9">Belongs to the TonB-dependent receptor family.</text>
</comment>
<evidence type="ECO:0000313" key="12">
    <source>
        <dbReference type="EMBL" id="MBL1408089.1"/>
    </source>
</evidence>
<evidence type="ECO:0000256" key="6">
    <source>
        <dbReference type="ARBA" id="ARBA00023136"/>
    </source>
</evidence>
<gene>
    <name evidence="12" type="ORF">JKG61_04940</name>
</gene>
<dbReference type="Gene3D" id="2.170.130.10">
    <property type="entry name" value="TonB-dependent receptor, plug domain"/>
    <property type="match status" value="1"/>
</dbReference>
<proteinExistence type="inferred from homology"/>
<keyword evidence="5 9" id="KW-0798">TonB box</keyword>
<dbReference type="SUPFAM" id="SSF56935">
    <property type="entry name" value="Porins"/>
    <property type="match status" value="1"/>
</dbReference>
<comment type="caution">
    <text evidence="12">The sequence shown here is derived from an EMBL/GenBank/DDBJ whole genome shotgun (WGS) entry which is preliminary data.</text>
</comment>
<dbReference type="InterPro" id="IPR037066">
    <property type="entry name" value="Plug_dom_sf"/>
</dbReference>
<dbReference type="PROSITE" id="PS52016">
    <property type="entry name" value="TONB_DEPENDENT_REC_3"/>
    <property type="match status" value="1"/>
</dbReference>
<protein>
    <submittedName>
        <fullName evidence="12">TonB-dependent receptor</fullName>
    </submittedName>
</protein>
<feature type="domain" description="TonB-dependent receptor plug" evidence="11">
    <location>
        <begin position="233"/>
        <end position="336"/>
    </location>
</feature>
<dbReference type="SUPFAM" id="SSF49464">
    <property type="entry name" value="Carboxypeptidase regulatory domain-like"/>
    <property type="match status" value="1"/>
</dbReference>
<dbReference type="Gene3D" id="2.60.40.1120">
    <property type="entry name" value="Carboxypeptidase-like, regulatory domain"/>
    <property type="match status" value="1"/>
</dbReference>
<keyword evidence="3 8" id="KW-1134">Transmembrane beta strand</keyword>
<keyword evidence="2 8" id="KW-0813">Transport</keyword>
<comment type="subcellular location">
    <subcellularLocation>
        <location evidence="1 8">Cell outer membrane</location>
        <topology evidence="1 8">Multi-pass membrane protein</topology>
    </subcellularLocation>
</comment>
<organism evidence="12 13">
    <name type="scientific">Sphingobacterium faecale</name>
    <dbReference type="NCBI Taxonomy" id="2803775"/>
    <lineage>
        <taxon>Bacteria</taxon>
        <taxon>Pseudomonadati</taxon>
        <taxon>Bacteroidota</taxon>
        <taxon>Sphingobacteriia</taxon>
        <taxon>Sphingobacteriales</taxon>
        <taxon>Sphingobacteriaceae</taxon>
        <taxon>Sphingobacterium</taxon>
    </lineage>
</organism>
<dbReference type="Gene3D" id="2.40.170.20">
    <property type="entry name" value="TonB-dependent receptor, beta-barrel domain"/>
    <property type="match status" value="1"/>
</dbReference>
<dbReference type="NCBIfam" id="TIGR04056">
    <property type="entry name" value="OMP_RagA_SusC"/>
    <property type="match status" value="1"/>
</dbReference>
<evidence type="ECO:0000256" key="5">
    <source>
        <dbReference type="ARBA" id="ARBA00023077"/>
    </source>
</evidence>
<name>A0ABS1R0J4_9SPHI</name>
<dbReference type="InterPro" id="IPR000531">
    <property type="entry name" value="Beta-barrel_TonB"/>
</dbReference>
<keyword evidence="7 8" id="KW-0998">Cell outer membrane</keyword>
<keyword evidence="12" id="KW-0675">Receptor</keyword>
<dbReference type="Proteomes" id="UP000625283">
    <property type="component" value="Unassembled WGS sequence"/>
</dbReference>
<dbReference type="Pfam" id="PF13715">
    <property type="entry name" value="CarbopepD_reg_2"/>
    <property type="match status" value="1"/>
</dbReference>
<evidence type="ECO:0000256" key="3">
    <source>
        <dbReference type="ARBA" id="ARBA00022452"/>
    </source>
</evidence>
<evidence type="ECO:0000259" key="11">
    <source>
        <dbReference type="Pfam" id="PF07715"/>
    </source>
</evidence>
<dbReference type="NCBIfam" id="TIGR04057">
    <property type="entry name" value="SusC_RagA_signa"/>
    <property type="match status" value="1"/>
</dbReference>
<keyword evidence="13" id="KW-1185">Reference proteome</keyword>
<evidence type="ECO:0000256" key="4">
    <source>
        <dbReference type="ARBA" id="ARBA00022692"/>
    </source>
</evidence>
<dbReference type="InterPro" id="IPR023996">
    <property type="entry name" value="TonB-dep_OMP_SusC/RagA"/>
</dbReference>
<dbReference type="RefSeq" id="WP_202101866.1">
    <property type="nucleotide sequence ID" value="NZ_JAERTY010000002.1"/>
</dbReference>
<dbReference type="EMBL" id="JAERTY010000002">
    <property type="protein sequence ID" value="MBL1408089.1"/>
    <property type="molecule type" value="Genomic_DNA"/>
</dbReference>
<reference evidence="12 13" key="1">
    <citation type="submission" date="2021-01" db="EMBL/GenBank/DDBJ databases">
        <title>C459-1 draft genome sequence.</title>
        <authorList>
            <person name="Zhang X.-F."/>
        </authorList>
    </citation>
    <scope>NUCLEOTIDE SEQUENCE [LARGE SCALE GENOMIC DNA]</scope>
    <source>
        <strain evidence="13">C459-1</strain>
    </source>
</reference>
<dbReference type="Pfam" id="PF00593">
    <property type="entry name" value="TonB_dep_Rec_b-barrel"/>
    <property type="match status" value="1"/>
</dbReference>
<evidence type="ECO:0000256" key="2">
    <source>
        <dbReference type="ARBA" id="ARBA00022448"/>
    </source>
</evidence>
<dbReference type="InterPro" id="IPR012910">
    <property type="entry name" value="Plug_dom"/>
</dbReference>
<sequence>MYGKKLGNSFLDRKQIPPIKSILMKLSLAVPLLVVASLNVSAVTIGQTITLKKKNLKIEELLKEVRKQTGYNVFFNESTIPQELKLDVFYAKAKLRDVLDELSSKYSLGYKIVDKNIVLSSIAERQSMEDSDVIAAIQQRQITGHITNRKGEALGGVTVLEVGTGNSVISNNAGVYTITMHSKENILRFSSVGYTSREVRPTTSSALDITLEEAISVLSDIVVVGYGTQKKGNLTAAASVVDTRLLKSRPGGNASSLLQGTVPNLNVSFSTGRPGATGSFNIRGVNSISSDAKPLVIIDGFEGDINRLNPNDIESVTVLKDASAAAVYGARASYGVIIVTTKSGSGSAAAINYSGQVSMSTPTTSTDYERRGYYSAAINDKFFSQYAGTNYTRYTDDDYYQLWIRREDKKEHPDRPWVVLDKRDGRDSYVYYGNTDWYSYLFDDKRPMQSHDISVVGGADHIRYSLSGNYYDQKGIFRQNPDQIKRYNLRSKVDFEVKPWLDINTNITYFNSAYGYPGVGGVEKTFENSVSHGLASIVPRNPDGTLVYATTISNYNVMDGYSAMLTQGLHHNMDKISEFSPTIEAVLKPLKGLELRSSYRFTHYNYQTMNRSVNIPYSKYPGEELSITTGNGNNRLYESQINHYFQGVNMYATYEHTWNNAHNFKVMGGYNYETRYIKDVKAARDGLLSNQLTDLELATGDVIEVNGGQNEYALFGVFYRANYNYKDRYLLEAAGRYDGTSRFAKNHRYGFFPSFSAGWRVDREDFFKDWNQHLFSGLKLRASYGSLGNQQVGYYDYIQTVNAGGVLKYSFGDGSVAPFADESAPNSSALTWETVNTTNIGLDVELLQSRLTFNGDVYWRETLNMLTLGKAIPTYYGAGFPKENASDLMTKGWEVSVSWKDQFELAAKPFAYHVGIGVGDNTSKITRFDNPNKNLSNFYEGQRLGQIWGYEVNGYFKTDEEAKNYAVDQKAVNAIINSSAIDQGLRAGDLKFEDLDGDKVISMGDNTLANPGDRRVIGNSLPRYNFNFNTGASWKGIDVSVFFQGIGRQHWYPGAEAINFWGPYARPYATFIPRDFMSQVWSEDNPDAYFPRPRGYIALNATNRSLGVANTKYLQDLMYIRLKNLTVGYSLPEATVGKIGLSRLRIYLSGENLWTYTKLKSKYIDPEQAATKNTYKVSTSTAKTYPWAKTFMFGLDIGL</sequence>
<evidence type="ECO:0000256" key="8">
    <source>
        <dbReference type="PROSITE-ProRule" id="PRU01360"/>
    </source>
</evidence>
<dbReference type="InterPro" id="IPR008969">
    <property type="entry name" value="CarboxyPept-like_regulatory"/>
</dbReference>
<dbReference type="InterPro" id="IPR039426">
    <property type="entry name" value="TonB-dep_rcpt-like"/>
</dbReference>
<evidence type="ECO:0000259" key="10">
    <source>
        <dbReference type="Pfam" id="PF00593"/>
    </source>
</evidence>